<name>A0A9N9GFM4_9GLOM</name>
<keyword evidence="2" id="KW-1185">Reference proteome</keyword>
<dbReference type="EMBL" id="CAJVPI010001170">
    <property type="protein sequence ID" value="CAG8598617.1"/>
    <property type="molecule type" value="Genomic_DNA"/>
</dbReference>
<gene>
    <name evidence="1" type="ORF">PBRASI_LOCUS7515</name>
</gene>
<organism evidence="1 2">
    <name type="scientific">Paraglomus brasilianum</name>
    <dbReference type="NCBI Taxonomy" id="144538"/>
    <lineage>
        <taxon>Eukaryota</taxon>
        <taxon>Fungi</taxon>
        <taxon>Fungi incertae sedis</taxon>
        <taxon>Mucoromycota</taxon>
        <taxon>Glomeromycotina</taxon>
        <taxon>Glomeromycetes</taxon>
        <taxon>Paraglomerales</taxon>
        <taxon>Paraglomeraceae</taxon>
        <taxon>Paraglomus</taxon>
    </lineage>
</organism>
<feature type="non-terminal residue" evidence="1">
    <location>
        <position position="1"/>
    </location>
</feature>
<dbReference type="OrthoDB" id="2433234at2759"/>
<dbReference type="AlphaFoldDB" id="A0A9N9GFM4"/>
<dbReference type="SUPFAM" id="SSF50978">
    <property type="entry name" value="WD40 repeat-like"/>
    <property type="match status" value="1"/>
</dbReference>
<comment type="caution">
    <text evidence="1">The sequence shown here is derived from an EMBL/GenBank/DDBJ whole genome shotgun (WGS) entry which is preliminary data.</text>
</comment>
<protein>
    <submittedName>
        <fullName evidence="1">11248_t:CDS:1</fullName>
    </submittedName>
</protein>
<sequence>MSGIPDEFYTFMVSTADNHIVTGIESNNCVINLDNNCPRFMDLKGAIRFSTDSANFLSCNVVADAGKHYLYVYSTSNWQMIRKMNIHIFVNDLRTASHPWTQVESVKSSLHGELFVSIEKWDVLSFWSIPECKLLTRCQSSHFVDVDARQTIFAHSPNRKMLATWTPTERLVIFLCEDGILFSDSMAPKEHLGDRSKSVRQLVWIGNKHIMIVDAVGGTKWDINTYDLISEYHDFGKMPIFKSTGEDVYATCDSDNNIPVIKQLTETDLTASFDKGTERSEGTTKLCKYDGTTLYETGMKYVDGGNQDKLHEIVELMVEPWYFQNNRTTTIFLLDDYNNQVLLFGKQTIQMWNFASEKPSLQYIWCKPPLPA</sequence>
<evidence type="ECO:0000313" key="1">
    <source>
        <dbReference type="EMBL" id="CAG8598617.1"/>
    </source>
</evidence>
<reference evidence="1" key="1">
    <citation type="submission" date="2021-06" db="EMBL/GenBank/DDBJ databases">
        <authorList>
            <person name="Kallberg Y."/>
            <person name="Tangrot J."/>
            <person name="Rosling A."/>
        </authorList>
    </citation>
    <scope>NUCLEOTIDE SEQUENCE</scope>
    <source>
        <strain evidence="1">BR232B</strain>
    </source>
</reference>
<dbReference type="Proteomes" id="UP000789739">
    <property type="component" value="Unassembled WGS sequence"/>
</dbReference>
<accession>A0A9N9GFM4</accession>
<dbReference type="InterPro" id="IPR036322">
    <property type="entry name" value="WD40_repeat_dom_sf"/>
</dbReference>
<dbReference type="Gene3D" id="2.130.10.10">
    <property type="entry name" value="YVTN repeat-like/Quinoprotein amine dehydrogenase"/>
    <property type="match status" value="1"/>
</dbReference>
<proteinExistence type="predicted"/>
<evidence type="ECO:0000313" key="2">
    <source>
        <dbReference type="Proteomes" id="UP000789739"/>
    </source>
</evidence>
<dbReference type="InterPro" id="IPR015943">
    <property type="entry name" value="WD40/YVTN_repeat-like_dom_sf"/>
</dbReference>